<dbReference type="Gene3D" id="2.40.50.40">
    <property type="match status" value="1"/>
</dbReference>
<evidence type="ECO:0000256" key="8">
    <source>
        <dbReference type="ARBA" id="ARBA00023198"/>
    </source>
</evidence>
<dbReference type="InterPro" id="IPR039809">
    <property type="entry name" value="Chemokine_b/g/d"/>
</dbReference>
<reference evidence="11" key="2">
    <citation type="submission" date="2025-08" db="UniProtKB">
        <authorList>
            <consortium name="Ensembl"/>
        </authorList>
    </citation>
    <scope>IDENTIFICATION</scope>
</reference>
<evidence type="ECO:0000256" key="7">
    <source>
        <dbReference type="ARBA" id="ARBA00023157"/>
    </source>
</evidence>
<reference evidence="11" key="3">
    <citation type="submission" date="2025-09" db="UniProtKB">
        <authorList>
            <consortium name="Ensembl"/>
        </authorList>
    </citation>
    <scope>IDENTIFICATION</scope>
</reference>
<keyword evidence="5 9" id="KW-0964">Secreted</keyword>
<evidence type="ECO:0000256" key="4">
    <source>
        <dbReference type="ARBA" id="ARBA00022514"/>
    </source>
</evidence>
<dbReference type="PROSITE" id="PS00472">
    <property type="entry name" value="SMALL_CYTOKINES_CC"/>
    <property type="match status" value="1"/>
</dbReference>
<dbReference type="GO" id="GO:0006955">
    <property type="term" value="P:immune response"/>
    <property type="evidence" value="ECO:0007669"/>
    <property type="project" value="Ensembl"/>
</dbReference>
<comment type="similarity">
    <text evidence="2 9">Belongs to the intercrine beta (chemokine CC) family.</text>
</comment>
<keyword evidence="6" id="KW-0732">Signal</keyword>
<evidence type="ECO:0000256" key="9">
    <source>
        <dbReference type="RuleBase" id="RU361150"/>
    </source>
</evidence>
<comment type="subcellular location">
    <subcellularLocation>
        <location evidence="1 9">Secreted</location>
    </subcellularLocation>
</comment>
<protein>
    <recommendedName>
        <fullName evidence="9">C-C motif chemokine</fullName>
    </recommendedName>
</protein>
<dbReference type="InterPro" id="IPR000827">
    <property type="entry name" value="Chemokine_CC_CS"/>
</dbReference>
<dbReference type="PANTHER" id="PTHR12015:SF190">
    <property type="entry name" value="C-C MOTIF CHEMOKINE"/>
    <property type="match status" value="1"/>
</dbReference>
<dbReference type="GO" id="GO:0005615">
    <property type="term" value="C:extracellular space"/>
    <property type="evidence" value="ECO:0007669"/>
    <property type="project" value="UniProtKB-KW"/>
</dbReference>
<keyword evidence="4 9" id="KW-0202">Cytokine</keyword>
<dbReference type="Pfam" id="PF00048">
    <property type="entry name" value="IL8"/>
    <property type="match status" value="1"/>
</dbReference>
<dbReference type="Ensembl" id="ENSPNAT00000024080.2">
    <property type="protein sequence ID" value="ENSPNAP00000015794.1"/>
    <property type="gene ID" value="ENSPNAG00000021846.2"/>
</dbReference>
<feature type="domain" description="Chemokine interleukin-8-like" evidence="10">
    <location>
        <begin position="60"/>
        <end position="120"/>
    </location>
</feature>
<dbReference type="GeneID" id="108428287"/>
<dbReference type="GO" id="GO:0042742">
    <property type="term" value="P:defense response to bacterium"/>
    <property type="evidence" value="ECO:0007669"/>
    <property type="project" value="Ensembl"/>
</dbReference>
<evidence type="ECO:0000256" key="3">
    <source>
        <dbReference type="ARBA" id="ARBA00022500"/>
    </source>
</evidence>
<accession>A0A3B4CZ16</accession>
<dbReference type="InterPro" id="IPR036048">
    <property type="entry name" value="Interleukin_8-like_sf"/>
</dbReference>
<dbReference type="GO" id="GO:0006954">
    <property type="term" value="P:inflammatory response"/>
    <property type="evidence" value="ECO:0007669"/>
    <property type="project" value="UniProtKB-KW"/>
</dbReference>
<dbReference type="Proteomes" id="UP001501920">
    <property type="component" value="Chromosome 19"/>
</dbReference>
<dbReference type="InterPro" id="IPR001811">
    <property type="entry name" value="Chemokine_IL8-like_dom"/>
</dbReference>
<dbReference type="SUPFAM" id="SSF54117">
    <property type="entry name" value="Interleukin 8-like chemokines"/>
    <property type="match status" value="1"/>
</dbReference>
<evidence type="ECO:0000259" key="10">
    <source>
        <dbReference type="SMART" id="SM00199"/>
    </source>
</evidence>
<dbReference type="RefSeq" id="XP_017554660.1">
    <property type="nucleotide sequence ID" value="XM_017699171.2"/>
</dbReference>
<dbReference type="CTD" id="100192217"/>
<dbReference type="GeneTree" id="ENSGT00990000204320"/>
<dbReference type="PANTHER" id="PTHR12015">
    <property type="entry name" value="SMALL INDUCIBLE CYTOKINE A"/>
    <property type="match status" value="1"/>
</dbReference>
<evidence type="ECO:0000256" key="6">
    <source>
        <dbReference type="ARBA" id="ARBA00022729"/>
    </source>
</evidence>
<name>A0A3B4CZ16_PYGNA</name>
<dbReference type="STRING" id="42514.ENSPNAP00000015794"/>
<keyword evidence="12" id="KW-1185">Reference proteome</keyword>
<reference evidence="11 12" key="1">
    <citation type="submission" date="2020-10" db="EMBL/GenBank/DDBJ databases">
        <title>Pygocentrus nattereri (red-bellied piranha) genome, fPygNat1, primary haplotype.</title>
        <authorList>
            <person name="Myers G."/>
            <person name="Meyer A."/>
            <person name="Karagic N."/>
            <person name="Pippel M."/>
            <person name="Winkler S."/>
            <person name="Tracey A."/>
            <person name="Wood J."/>
            <person name="Formenti G."/>
            <person name="Howe K."/>
            <person name="Fedrigo O."/>
            <person name="Jarvis E.D."/>
        </authorList>
    </citation>
    <scope>NUCLEOTIDE SEQUENCE [LARGE SCALE GENOMIC DNA]</scope>
</reference>
<evidence type="ECO:0000313" key="11">
    <source>
        <dbReference type="Ensembl" id="ENSPNAP00000015794.1"/>
    </source>
</evidence>
<evidence type="ECO:0000256" key="5">
    <source>
        <dbReference type="ARBA" id="ARBA00022525"/>
    </source>
</evidence>
<evidence type="ECO:0000256" key="1">
    <source>
        <dbReference type="ARBA" id="ARBA00004613"/>
    </source>
</evidence>
<dbReference type="FunFam" id="2.40.50.40:FF:000012">
    <property type="entry name" value="C-C motif chemokine"/>
    <property type="match status" value="1"/>
</dbReference>
<keyword evidence="8" id="KW-0395">Inflammatory response</keyword>
<sequence length="135" mass="15614">MRLKKRNQAVHKSLSLNQAQHFRRDGTLQTALSFIQRLSQGCQVPIRRTPPPTLADHSRIKSCCRKYTKGEIPFTRIRGYSIQTVRTFCNIDAIIFHTSIGRNVCADPSQNWVMETIHKLKDKVRAMTKKQAKHQ</sequence>
<evidence type="ECO:0000313" key="12">
    <source>
        <dbReference type="Proteomes" id="UP001501920"/>
    </source>
</evidence>
<keyword evidence="3 9" id="KW-0145">Chemotaxis</keyword>
<dbReference type="OrthoDB" id="8870994at2759"/>
<dbReference type="AlphaFoldDB" id="A0A3B4CZ16"/>
<proteinExistence type="inferred from homology"/>
<dbReference type="GO" id="GO:0008009">
    <property type="term" value="F:chemokine activity"/>
    <property type="evidence" value="ECO:0007669"/>
    <property type="project" value="InterPro"/>
</dbReference>
<keyword evidence="7" id="KW-1015">Disulfide bond</keyword>
<dbReference type="SMART" id="SM00199">
    <property type="entry name" value="SCY"/>
    <property type="match status" value="1"/>
</dbReference>
<evidence type="ECO:0000256" key="2">
    <source>
        <dbReference type="ARBA" id="ARBA00010868"/>
    </source>
</evidence>
<organism evidence="11 12">
    <name type="scientific">Pygocentrus nattereri</name>
    <name type="common">Red-bellied piranha</name>
    <dbReference type="NCBI Taxonomy" id="42514"/>
    <lineage>
        <taxon>Eukaryota</taxon>
        <taxon>Metazoa</taxon>
        <taxon>Chordata</taxon>
        <taxon>Craniata</taxon>
        <taxon>Vertebrata</taxon>
        <taxon>Euteleostomi</taxon>
        <taxon>Actinopterygii</taxon>
        <taxon>Neopterygii</taxon>
        <taxon>Teleostei</taxon>
        <taxon>Ostariophysi</taxon>
        <taxon>Characiformes</taxon>
        <taxon>Characoidei</taxon>
        <taxon>Pygocentrus</taxon>
    </lineage>
</organism>